<feature type="transmembrane region" description="Helical" evidence="1">
    <location>
        <begin position="137"/>
        <end position="154"/>
    </location>
</feature>
<name>A0A0F9PD77_9ZZZZ</name>
<evidence type="ECO:0000313" key="2">
    <source>
        <dbReference type="EMBL" id="KKM98970.1"/>
    </source>
</evidence>
<evidence type="ECO:0000256" key="1">
    <source>
        <dbReference type="SAM" id="Phobius"/>
    </source>
</evidence>
<keyword evidence="1" id="KW-0472">Membrane</keyword>
<comment type="caution">
    <text evidence="2">The sequence shown here is derived from an EMBL/GenBank/DDBJ whole genome shotgun (WGS) entry which is preliminary data.</text>
</comment>
<proteinExistence type="predicted"/>
<feature type="transmembrane region" description="Helical" evidence="1">
    <location>
        <begin position="7"/>
        <end position="31"/>
    </location>
</feature>
<gene>
    <name evidence="2" type="ORF">LCGC14_1152570</name>
</gene>
<organism evidence="2">
    <name type="scientific">marine sediment metagenome</name>
    <dbReference type="NCBI Taxonomy" id="412755"/>
    <lineage>
        <taxon>unclassified sequences</taxon>
        <taxon>metagenomes</taxon>
        <taxon>ecological metagenomes</taxon>
    </lineage>
</organism>
<reference evidence="2" key="1">
    <citation type="journal article" date="2015" name="Nature">
        <title>Complex archaea that bridge the gap between prokaryotes and eukaryotes.</title>
        <authorList>
            <person name="Spang A."/>
            <person name="Saw J.H."/>
            <person name="Jorgensen S.L."/>
            <person name="Zaremba-Niedzwiedzka K."/>
            <person name="Martijn J."/>
            <person name="Lind A.E."/>
            <person name="van Eijk R."/>
            <person name="Schleper C."/>
            <person name="Guy L."/>
            <person name="Ettema T.J."/>
        </authorList>
    </citation>
    <scope>NUCLEOTIDE SEQUENCE</scope>
</reference>
<keyword evidence="1" id="KW-1133">Transmembrane helix</keyword>
<protein>
    <submittedName>
        <fullName evidence="2">Uncharacterized protein</fullName>
    </submittedName>
</protein>
<feature type="transmembrane region" description="Helical" evidence="1">
    <location>
        <begin position="43"/>
        <end position="61"/>
    </location>
</feature>
<accession>A0A0F9PD77</accession>
<keyword evidence="1" id="KW-0812">Transmembrane</keyword>
<dbReference type="EMBL" id="LAZR01005555">
    <property type="protein sequence ID" value="KKM98970.1"/>
    <property type="molecule type" value="Genomic_DNA"/>
</dbReference>
<dbReference type="AlphaFoldDB" id="A0A0F9PD77"/>
<feature type="transmembrane region" description="Helical" evidence="1">
    <location>
        <begin position="109"/>
        <end position="131"/>
    </location>
</feature>
<sequence>MSRCKILIIVWMSYFMILIATLLFTPIIIIMSSNIIIIPPFNFLMIHGALTAFVIGLLNIFQFKGENVINYFGNKYIIVEEEGVSNTAPNKVAWYFNNILSINKSYNKIFYIAHAIIFLFIYLIVVFVYTLFSSTSIFVYIFIIDIFYHLFFFLRGISNFYLRMDELKQIGKEIFEH</sequence>